<name>A0ABV7ERJ9_9GAMM</name>
<comment type="function">
    <text evidence="5">Part of the Tol-Pal system, which plays a role in outer membrane invagination during cell division and is important for maintaining outer membrane integrity.</text>
</comment>
<dbReference type="Proteomes" id="UP001595462">
    <property type="component" value="Unassembled WGS sequence"/>
</dbReference>
<accession>A0ABV7ERJ9</accession>
<comment type="similarity">
    <text evidence="2 5">Belongs to the TolB family.</text>
</comment>
<evidence type="ECO:0000313" key="9">
    <source>
        <dbReference type="Proteomes" id="UP001595462"/>
    </source>
</evidence>
<dbReference type="HAMAP" id="MF_00671">
    <property type="entry name" value="TolB"/>
    <property type="match status" value="1"/>
</dbReference>
<dbReference type="SUPFAM" id="SSF52964">
    <property type="entry name" value="TolB, N-terminal domain"/>
    <property type="match status" value="1"/>
</dbReference>
<evidence type="ECO:0000256" key="1">
    <source>
        <dbReference type="ARBA" id="ARBA00004418"/>
    </source>
</evidence>
<sequence precursor="true">MTKLYSRKIFALITTLAFALLASSQAQAALQVDITDSSQSAIPIAIAPFGGSLPLDVAQVASNDLESTGLFKVFDRNNMVGKPTSPEQVNYDNWRTSSVDNLVVGSAAPNGQGGYRMTFDLLDVYQGRSVASFQINAAGNELRDAAHTVANLIYEKFVGKKGYFLSRISYITMAKEGGGLRYRLIVSDYDGNNPATVYSSRDPIMSPSWSPDGRDLAYVAFDVKRGRSSLRVQDLASGNIREISSRSGINGAPSWSPDGSRLVMTLSFRGNPDIYSYNLNTNQLTQLTNNGAIDTEASWSPDGSHIVFTSDRGGKPQVYRMRSDGGQVERLTFEGESNQRASYSPDGSQLTFVQKGGSGFRIAVMDLQNNNIRIVSQGPLDDSPNFAPNGQAVIYAKQGRSNELATVSTDGQTRSRLSQSGEVREPAWGPLGY</sequence>
<keyword evidence="9" id="KW-1185">Reference proteome</keyword>
<evidence type="ECO:0000256" key="4">
    <source>
        <dbReference type="ARBA" id="ARBA00022764"/>
    </source>
</evidence>
<evidence type="ECO:0000256" key="3">
    <source>
        <dbReference type="ARBA" id="ARBA00022729"/>
    </source>
</evidence>
<feature type="compositionally biased region" description="Polar residues" evidence="6">
    <location>
        <begin position="404"/>
        <end position="421"/>
    </location>
</feature>
<keyword evidence="4 5" id="KW-0574">Periplasm</keyword>
<dbReference type="InterPro" id="IPR011659">
    <property type="entry name" value="WD40"/>
</dbReference>
<keyword evidence="5" id="KW-0132">Cell division</keyword>
<dbReference type="RefSeq" id="WP_380690939.1">
    <property type="nucleotide sequence ID" value="NZ_JBHRSS010000008.1"/>
</dbReference>
<feature type="signal peptide" evidence="5">
    <location>
        <begin position="1"/>
        <end position="28"/>
    </location>
</feature>
<feature type="chain" id="PRO_5044911018" description="Tol-Pal system protein TolB" evidence="5">
    <location>
        <begin position="29"/>
        <end position="433"/>
    </location>
</feature>
<comment type="caution">
    <text evidence="8">The sequence shown here is derived from an EMBL/GenBank/DDBJ whole genome shotgun (WGS) entry which is preliminary data.</text>
</comment>
<gene>
    <name evidence="5 8" type="primary">tolB</name>
    <name evidence="8" type="ORF">ACFOSU_16030</name>
</gene>
<proteinExistence type="inferred from homology"/>
<dbReference type="Gene3D" id="2.120.10.30">
    <property type="entry name" value="TolB, C-terminal domain"/>
    <property type="match status" value="1"/>
</dbReference>
<dbReference type="Pfam" id="PF07676">
    <property type="entry name" value="PD40"/>
    <property type="match status" value="1"/>
</dbReference>
<dbReference type="Pfam" id="PF26549">
    <property type="entry name" value="Tricorn_N"/>
    <property type="match status" value="1"/>
</dbReference>
<dbReference type="SUPFAM" id="SSF69304">
    <property type="entry name" value="Tricorn protease N-terminal domain"/>
    <property type="match status" value="1"/>
</dbReference>
<comment type="subunit">
    <text evidence="5">The Tol-Pal system is composed of five core proteins: the inner membrane proteins TolA, TolQ and TolR, the periplasmic protein TolB and the outer membrane protein Pal. They form a network linking the inner and outer membranes and the peptidoglycan layer.</text>
</comment>
<keyword evidence="3 5" id="KW-0732">Signal</keyword>
<evidence type="ECO:0000259" key="7">
    <source>
        <dbReference type="Pfam" id="PF04052"/>
    </source>
</evidence>
<organism evidence="8 9">
    <name type="scientific">Salinisphaera aquimarina</name>
    <dbReference type="NCBI Taxonomy" id="2094031"/>
    <lineage>
        <taxon>Bacteria</taxon>
        <taxon>Pseudomonadati</taxon>
        <taxon>Pseudomonadota</taxon>
        <taxon>Gammaproteobacteria</taxon>
        <taxon>Salinisphaerales</taxon>
        <taxon>Salinisphaeraceae</taxon>
        <taxon>Salinisphaera</taxon>
    </lineage>
</organism>
<dbReference type="Gene3D" id="3.40.50.10070">
    <property type="entry name" value="TolB, N-terminal domain"/>
    <property type="match status" value="1"/>
</dbReference>
<dbReference type="NCBIfam" id="TIGR02800">
    <property type="entry name" value="propeller_TolB"/>
    <property type="match status" value="1"/>
</dbReference>
<evidence type="ECO:0000313" key="8">
    <source>
        <dbReference type="EMBL" id="MFC3105384.1"/>
    </source>
</evidence>
<dbReference type="PANTHER" id="PTHR36842:SF1">
    <property type="entry name" value="PROTEIN TOLB"/>
    <property type="match status" value="1"/>
</dbReference>
<dbReference type="PANTHER" id="PTHR36842">
    <property type="entry name" value="PROTEIN TOLB HOMOLOG"/>
    <property type="match status" value="1"/>
</dbReference>
<keyword evidence="5" id="KW-0131">Cell cycle</keyword>
<dbReference type="InterPro" id="IPR011042">
    <property type="entry name" value="6-blade_b-propeller_TolB-like"/>
</dbReference>
<feature type="region of interest" description="Disordered" evidence="6">
    <location>
        <begin position="404"/>
        <end position="433"/>
    </location>
</feature>
<dbReference type="InterPro" id="IPR007195">
    <property type="entry name" value="TolB_N"/>
</dbReference>
<dbReference type="InterPro" id="IPR014167">
    <property type="entry name" value="Tol-Pal_TolB"/>
</dbReference>
<feature type="domain" description="TolB N-terminal" evidence="7">
    <location>
        <begin position="30"/>
        <end position="129"/>
    </location>
</feature>
<comment type="subcellular location">
    <subcellularLocation>
        <location evidence="1 5">Periplasm</location>
    </subcellularLocation>
</comment>
<dbReference type="Pfam" id="PF04052">
    <property type="entry name" value="TolB_N"/>
    <property type="match status" value="1"/>
</dbReference>
<reference evidence="9" key="1">
    <citation type="journal article" date="2019" name="Int. J. Syst. Evol. Microbiol.">
        <title>The Global Catalogue of Microorganisms (GCM) 10K type strain sequencing project: providing services to taxonomists for standard genome sequencing and annotation.</title>
        <authorList>
            <consortium name="The Broad Institute Genomics Platform"/>
            <consortium name="The Broad Institute Genome Sequencing Center for Infectious Disease"/>
            <person name="Wu L."/>
            <person name="Ma J."/>
        </authorList>
    </citation>
    <scope>NUCLEOTIDE SEQUENCE [LARGE SCALE GENOMIC DNA]</scope>
    <source>
        <strain evidence="9">KCTC 52640</strain>
    </source>
</reference>
<evidence type="ECO:0000256" key="5">
    <source>
        <dbReference type="HAMAP-Rule" id="MF_00671"/>
    </source>
</evidence>
<protein>
    <recommendedName>
        <fullName evidence="5">Tol-Pal system protein TolB</fullName>
    </recommendedName>
</protein>
<evidence type="ECO:0000256" key="6">
    <source>
        <dbReference type="SAM" id="MobiDB-lite"/>
    </source>
</evidence>
<evidence type="ECO:0000256" key="2">
    <source>
        <dbReference type="ARBA" id="ARBA00009820"/>
    </source>
</evidence>
<dbReference type="EMBL" id="JBHRSS010000008">
    <property type="protein sequence ID" value="MFC3105384.1"/>
    <property type="molecule type" value="Genomic_DNA"/>
</dbReference>